<feature type="region of interest" description="Disordered" evidence="1">
    <location>
        <begin position="1"/>
        <end position="25"/>
    </location>
</feature>
<dbReference type="InterPro" id="IPR011050">
    <property type="entry name" value="Pectin_lyase_fold/virulence"/>
</dbReference>
<name>A0A5S5D434_9SPHI</name>
<proteinExistence type="predicted"/>
<evidence type="ECO:0000256" key="1">
    <source>
        <dbReference type="SAM" id="MobiDB-lite"/>
    </source>
</evidence>
<gene>
    <name evidence="2" type="ORF">BC792_12730</name>
</gene>
<dbReference type="SUPFAM" id="SSF51126">
    <property type="entry name" value="Pectin lyase-like"/>
    <property type="match status" value="1"/>
</dbReference>
<organism evidence="2 3">
    <name type="scientific">Sphingobacterium allocomposti</name>
    <dbReference type="NCBI Taxonomy" id="415956"/>
    <lineage>
        <taxon>Bacteria</taxon>
        <taxon>Pseudomonadati</taxon>
        <taxon>Bacteroidota</taxon>
        <taxon>Sphingobacteriia</taxon>
        <taxon>Sphingobacteriales</taxon>
        <taxon>Sphingobacteriaceae</taxon>
        <taxon>Sphingobacterium</taxon>
    </lineage>
</organism>
<accession>A0A5S5D434</accession>
<keyword evidence="3" id="KW-1185">Reference proteome</keyword>
<protein>
    <submittedName>
        <fullName evidence="2">Uncharacterized protein</fullName>
    </submittedName>
</protein>
<dbReference type="AlphaFoldDB" id="A0A5S5D434"/>
<dbReference type="InterPro" id="IPR012334">
    <property type="entry name" value="Pectin_lyas_fold"/>
</dbReference>
<dbReference type="Gene3D" id="2.160.20.10">
    <property type="entry name" value="Single-stranded right-handed beta-helix, Pectin lyase-like"/>
    <property type="match status" value="1"/>
</dbReference>
<reference evidence="2 3" key="1">
    <citation type="submission" date="2019-07" db="EMBL/GenBank/DDBJ databases">
        <title>Genomic Encyclopedia of Archaeal and Bacterial Type Strains, Phase II (KMG-II): from individual species to whole genera.</title>
        <authorList>
            <person name="Goeker M."/>
        </authorList>
    </citation>
    <scope>NUCLEOTIDE SEQUENCE [LARGE SCALE GENOMIC DNA]</scope>
    <source>
        <strain evidence="2 3">DSM 18850</strain>
    </source>
</reference>
<evidence type="ECO:0000313" key="3">
    <source>
        <dbReference type="Proteomes" id="UP000325105"/>
    </source>
</evidence>
<dbReference type="Proteomes" id="UP000325105">
    <property type="component" value="Unassembled WGS sequence"/>
</dbReference>
<comment type="caution">
    <text evidence="2">The sequence shown here is derived from an EMBL/GenBank/DDBJ whole genome shotgun (WGS) entry which is preliminary data.</text>
</comment>
<sequence length="763" mass="83906">MPTPTTIKGTDKVLMSNGDNGESMAPQFDQLKQYLSITGIDLNPSDYPPGSALPTGPLGENRRITNVIPGSYTWNGNTYTVPEGYTGTLFWNGSSWSLTTQELPVPEGTNLVVKNGTEIVNQDGVFRAVDPITAGIAPNVFYNAYTINHSSSVPGVYNSVGVVTNQGELGYRRTNILPATSNKIKIKNVLYAFSLLFFNEQNVFVASTLLKVGEGVYDLPAGATKFAFNLEHPLYQTSTTYNIEIEEQKTSVKQYVDSSTFPLINLPESKSSLVVVTSDMKLPGIYNATGQVINSGAEGMYRSPLIPVDTNHIWIEGMLFNFNIILFNENQQFVELRVPTNGSYNGDISSTIKYVAFTLEHPAYQTRTDYSIDISVNRKDVAAYIEEVIGRESFDLKGKNVVYADDWVDEEDADKINKAIYHQAQSMNGGAVIVKDRTYLLNQAIIIRDNVELLLDNAKLKLKDGVFDNIIRTHSINPDPANPNGLCLSLGETKKFKILGLNGSSIEGADIPYTALNPKTGVNEPWVGDYYGWRTIGILVANGKDYEIAGFKMSKTHCWGISQEWGCDGMKIHDIEFDTNVKNGDGIDFRNGCRNGKVWNIFGKTSDDTVAMTALDASFNWDTPSSPYIFPLQTMGFEYSLDNGIENIEIDNVHCSGAHHVIILLATSTKIKGINISNISDLNSQSTKTEIIRAYSSYGTGYINGNISDVSMNNIIANKISNYVVDMAVPVNNVRINKLRNLGTTGSIYNIASGSTDVIVSNY</sequence>
<evidence type="ECO:0000313" key="2">
    <source>
        <dbReference type="EMBL" id="TYP89429.1"/>
    </source>
</evidence>
<dbReference type="EMBL" id="VNHX01000027">
    <property type="protein sequence ID" value="TYP89429.1"/>
    <property type="molecule type" value="Genomic_DNA"/>
</dbReference>